<accession>A0ABQ3UGF7</accession>
<dbReference type="InterPro" id="IPR041657">
    <property type="entry name" value="HTH_17"/>
</dbReference>
<keyword evidence="3" id="KW-1185">Reference proteome</keyword>
<dbReference type="EMBL" id="BNJG01000001">
    <property type="protein sequence ID" value="GHO51695.1"/>
    <property type="molecule type" value="Genomic_DNA"/>
</dbReference>
<sequence>MAVSMEVKQQSSEVPTLLLTIPQVMACMNLKRNKIYDLINNEGLPVQRFGRAVRVYLPALNAWLEQRQREL</sequence>
<feature type="domain" description="Helix-turn-helix" evidence="1">
    <location>
        <begin position="18"/>
        <end position="67"/>
    </location>
</feature>
<comment type="caution">
    <text evidence="2">The sequence shown here is derived from an EMBL/GenBank/DDBJ whole genome shotgun (WGS) entry which is preliminary data.</text>
</comment>
<dbReference type="InterPro" id="IPR010093">
    <property type="entry name" value="SinI_DNA-bd"/>
</dbReference>
<dbReference type="RefSeq" id="WP_201368681.1">
    <property type="nucleotide sequence ID" value="NZ_BNJG01000001.1"/>
</dbReference>
<evidence type="ECO:0000313" key="2">
    <source>
        <dbReference type="EMBL" id="GHO51695.1"/>
    </source>
</evidence>
<name>A0ABQ3UGF7_9CHLR</name>
<proteinExistence type="predicted"/>
<evidence type="ECO:0000313" key="3">
    <source>
        <dbReference type="Proteomes" id="UP000654345"/>
    </source>
</evidence>
<gene>
    <name evidence="2" type="ORF">KSB_01700</name>
</gene>
<protein>
    <recommendedName>
        <fullName evidence="1">Helix-turn-helix domain-containing protein</fullName>
    </recommendedName>
</protein>
<dbReference type="Pfam" id="PF12728">
    <property type="entry name" value="HTH_17"/>
    <property type="match status" value="1"/>
</dbReference>
<organism evidence="2 3">
    <name type="scientific">Ktedonobacter robiniae</name>
    <dbReference type="NCBI Taxonomy" id="2778365"/>
    <lineage>
        <taxon>Bacteria</taxon>
        <taxon>Bacillati</taxon>
        <taxon>Chloroflexota</taxon>
        <taxon>Ktedonobacteria</taxon>
        <taxon>Ktedonobacterales</taxon>
        <taxon>Ktedonobacteraceae</taxon>
        <taxon>Ktedonobacter</taxon>
    </lineage>
</organism>
<dbReference type="NCBIfam" id="TIGR01764">
    <property type="entry name" value="excise"/>
    <property type="match status" value="1"/>
</dbReference>
<dbReference type="Proteomes" id="UP000654345">
    <property type="component" value="Unassembled WGS sequence"/>
</dbReference>
<evidence type="ECO:0000259" key="1">
    <source>
        <dbReference type="Pfam" id="PF12728"/>
    </source>
</evidence>
<reference evidence="2 3" key="1">
    <citation type="journal article" date="2021" name="Int. J. Syst. Evol. Microbiol.">
        <title>Reticulibacter mediterranei gen. nov., sp. nov., within the new family Reticulibacteraceae fam. nov., and Ktedonospora formicarum gen. nov., sp. nov., Ktedonobacter robiniae sp. nov., Dictyobacter formicarum sp. nov. and Dictyobacter arantiisoli sp. nov., belonging to the class Ktedonobacteria.</title>
        <authorList>
            <person name="Yabe S."/>
            <person name="Zheng Y."/>
            <person name="Wang C.M."/>
            <person name="Sakai Y."/>
            <person name="Abe K."/>
            <person name="Yokota A."/>
            <person name="Donadio S."/>
            <person name="Cavaletti L."/>
            <person name="Monciardini P."/>
        </authorList>
    </citation>
    <scope>NUCLEOTIDE SEQUENCE [LARGE SCALE GENOMIC DNA]</scope>
    <source>
        <strain evidence="2 3">SOSP1-30</strain>
    </source>
</reference>